<evidence type="ECO:0000256" key="19">
    <source>
        <dbReference type="PIRNR" id="PIRNR000006"/>
    </source>
</evidence>
<dbReference type="PRINTS" id="PR00605">
    <property type="entry name" value="CYTCHROMECIC"/>
</dbReference>
<protein>
    <recommendedName>
        <fullName evidence="19">Cbb3-type cytochrome c oxidase subunit</fullName>
    </recommendedName>
</protein>
<evidence type="ECO:0000256" key="5">
    <source>
        <dbReference type="ARBA" id="ARBA00022475"/>
    </source>
</evidence>
<dbReference type="Proteomes" id="UP001575181">
    <property type="component" value="Unassembled WGS sequence"/>
</dbReference>
<evidence type="ECO:0000256" key="8">
    <source>
        <dbReference type="ARBA" id="ARBA00022660"/>
    </source>
</evidence>
<comment type="similarity">
    <text evidence="3 19">Belongs to the CcoP / FixP family.</text>
</comment>
<keyword evidence="23" id="KW-1185">Reference proteome</keyword>
<comment type="caution">
    <text evidence="22">The sequence shown here is derived from an EMBL/GenBank/DDBJ whole genome shotgun (WGS) entry which is preliminary data.</text>
</comment>
<accession>A0ABV4TS18</accession>
<keyword evidence="4 19" id="KW-0813">Transport</keyword>
<keyword evidence="11" id="KW-0677">Repeat</keyword>
<evidence type="ECO:0000256" key="20">
    <source>
        <dbReference type="SAM" id="Phobius"/>
    </source>
</evidence>
<evidence type="ECO:0000256" key="7">
    <source>
        <dbReference type="ARBA" id="ARBA00022617"/>
    </source>
</evidence>
<dbReference type="Pfam" id="PF13442">
    <property type="entry name" value="Cytochrome_CBB3"/>
    <property type="match status" value="2"/>
</dbReference>
<dbReference type="EMBL" id="JBGUAW010000001">
    <property type="protein sequence ID" value="MFA9459341.1"/>
    <property type="molecule type" value="Genomic_DNA"/>
</dbReference>
<keyword evidence="12 19" id="KW-0375">Hydrogen ion transport</keyword>
<dbReference type="SUPFAM" id="SSF46626">
    <property type="entry name" value="Cytochrome c"/>
    <property type="match status" value="2"/>
</dbReference>
<dbReference type="RefSeq" id="WP_373654131.1">
    <property type="nucleotide sequence ID" value="NZ_JBGUAW010000001.1"/>
</dbReference>
<keyword evidence="6 19" id="KW-0997">Cell inner membrane</keyword>
<dbReference type="Pfam" id="PF14715">
    <property type="entry name" value="FixP_N"/>
    <property type="match status" value="1"/>
</dbReference>
<evidence type="ECO:0000313" key="22">
    <source>
        <dbReference type="EMBL" id="MFA9459341.1"/>
    </source>
</evidence>
<keyword evidence="14 20" id="KW-1133">Transmembrane helix</keyword>
<comment type="cofactor">
    <cofactor evidence="19">
        <name>heme c</name>
        <dbReference type="ChEBI" id="CHEBI:61717"/>
    </cofactor>
    <text evidence="19">Binds 2 heme C groups per subunit.</text>
</comment>
<dbReference type="PANTHER" id="PTHR33751:SF1">
    <property type="entry name" value="CBB3-TYPE CYTOCHROME C OXIDASE SUBUNIT FIXP"/>
    <property type="match status" value="1"/>
</dbReference>
<evidence type="ECO:0000256" key="17">
    <source>
        <dbReference type="ARBA" id="ARBA00023065"/>
    </source>
</evidence>
<dbReference type="NCBIfam" id="TIGR00782">
    <property type="entry name" value="ccoP"/>
    <property type="match status" value="1"/>
</dbReference>
<evidence type="ECO:0000256" key="1">
    <source>
        <dbReference type="ARBA" id="ARBA00004533"/>
    </source>
</evidence>
<dbReference type="InterPro" id="IPR004678">
    <property type="entry name" value="Cyt_c_oxidase_cbb3_su3"/>
</dbReference>
<comment type="subunit">
    <text evidence="19">Component of the cbb3-type cytochrome c oxidase.</text>
</comment>
<dbReference type="PANTHER" id="PTHR33751">
    <property type="entry name" value="CBB3-TYPE CYTOCHROME C OXIDASE SUBUNIT FIXP"/>
    <property type="match status" value="1"/>
</dbReference>
<dbReference type="InterPro" id="IPR038414">
    <property type="entry name" value="CcoP_N_sf"/>
</dbReference>
<evidence type="ECO:0000256" key="2">
    <source>
        <dbReference type="ARBA" id="ARBA00004673"/>
    </source>
</evidence>
<reference evidence="22 23" key="1">
    <citation type="submission" date="2024-08" db="EMBL/GenBank/DDBJ databases">
        <title>Whole-genome sequencing of halo(alkali)philic microorganisms from hypersaline lakes.</title>
        <authorList>
            <person name="Sorokin D.Y."/>
            <person name="Merkel A.Y."/>
            <person name="Messina E."/>
            <person name="Yakimov M."/>
        </authorList>
    </citation>
    <scope>NUCLEOTIDE SEQUENCE [LARGE SCALE GENOMIC DNA]</scope>
    <source>
        <strain evidence="22 23">Cl-TMA</strain>
    </source>
</reference>
<dbReference type="InterPro" id="IPR008168">
    <property type="entry name" value="Cyt_C_IC"/>
</dbReference>
<sequence length="287" mass="31387">MASNEKNQVQTTGHTWDGDLAEYNNPLPQWWVWVFYATVVFAVVYWILYPAWPMGGGYTQGVLDYSKRARLNEAMSQEALKEKYPQRFEALNKISKMSPATILGDSDLMNFVNSSGKVLFGDNCAPCHGSGGQGVIGHYPNLADSAWLYGGTPADIKQTIVQGRNGYMPAHGDKLSKQEIEAVAMYEGSLAGEEWADDPQKVAQGKEIFHGSQAACYACHGKDGKGKEALGAPNLTDAIWFYGGEKSAVIETLTYGRDGKMPSWGDRLTENQIKILTAYVHSLGGGE</sequence>
<evidence type="ECO:0000256" key="18">
    <source>
        <dbReference type="ARBA" id="ARBA00023136"/>
    </source>
</evidence>
<evidence type="ECO:0000256" key="16">
    <source>
        <dbReference type="ARBA" id="ARBA00023004"/>
    </source>
</evidence>
<keyword evidence="7 19" id="KW-0349">Heme</keyword>
<keyword evidence="5 19" id="KW-1003">Cell membrane</keyword>
<evidence type="ECO:0000256" key="11">
    <source>
        <dbReference type="ARBA" id="ARBA00022737"/>
    </source>
</evidence>
<keyword evidence="13 19" id="KW-0249">Electron transport</keyword>
<evidence type="ECO:0000256" key="3">
    <source>
        <dbReference type="ARBA" id="ARBA00006113"/>
    </source>
</evidence>
<keyword evidence="8 19" id="KW-0679">Respiratory chain</keyword>
<evidence type="ECO:0000256" key="15">
    <source>
        <dbReference type="ARBA" id="ARBA00023002"/>
    </source>
</evidence>
<keyword evidence="18 19" id="KW-0472">Membrane</keyword>
<evidence type="ECO:0000256" key="13">
    <source>
        <dbReference type="ARBA" id="ARBA00022982"/>
    </source>
</evidence>
<keyword evidence="10 19" id="KW-0479">Metal-binding</keyword>
<dbReference type="Gene3D" id="6.10.280.130">
    <property type="match status" value="1"/>
</dbReference>
<comment type="subcellular location">
    <subcellularLocation>
        <location evidence="1 19">Cell inner membrane</location>
    </subcellularLocation>
</comment>
<gene>
    <name evidence="22" type="primary">ccoP</name>
    <name evidence="22" type="ORF">ACERLL_00685</name>
</gene>
<evidence type="ECO:0000259" key="21">
    <source>
        <dbReference type="PROSITE" id="PS51007"/>
    </source>
</evidence>
<dbReference type="InterPro" id="IPR036909">
    <property type="entry name" value="Cyt_c-like_dom_sf"/>
</dbReference>
<proteinExistence type="inferred from homology"/>
<organism evidence="22 23">
    <name type="scientific">Thiohalorhabdus methylotrophus</name>
    <dbReference type="NCBI Taxonomy" id="3242694"/>
    <lineage>
        <taxon>Bacteria</taxon>
        <taxon>Pseudomonadati</taxon>
        <taxon>Pseudomonadota</taxon>
        <taxon>Gammaproteobacteria</taxon>
        <taxon>Thiohalorhabdales</taxon>
        <taxon>Thiohalorhabdaceae</taxon>
        <taxon>Thiohalorhabdus</taxon>
    </lineage>
</organism>
<comment type="pathway">
    <text evidence="2 19">Energy metabolism; oxidative phosphorylation.</text>
</comment>
<feature type="domain" description="Cytochrome c" evidence="21">
    <location>
        <begin position="200"/>
        <end position="284"/>
    </location>
</feature>
<dbReference type="InterPro" id="IPR050597">
    <property type="entry name" value="Cytochrome_c_Oxidase_Subunit"/>
</dbReference>
<evidence type="ECO:0000256" key="14">
    <source>
        <dbReference type="ARBA" id="ARBA00022989"/>
    </source>
</evidence>
<keyword evidence="16 19" id="KW-0408">Iron</keyword>
<name>A0ABV4TS18_9GAMM</name>
<feature type="domain" description="Cytochrome c" evidence="21">
    <location>
        <begin position="111"/>
        <end position="191"/>
    </location>
</feature>
<dbReference type="InterPro" id="IPR032858">
    <property type="entry name" value="CcoP_N"/>
</dbReference>
<dbReference type="PIRSF" id="PIRSF000006">
    <property type="entry name" value="Cbb3-Cox_fixP"/>
    <property type="match status" value="1"/>
</dbReference>
<keyword evidence="15 19" id="KW-0560">Oxidoreductase</keyword>
<evidence type="ECO:0000256" key="12">
    <source>
        <dbReference type="ARBA" id="ARBA00022781"/>
    </source>
</evidence>
<evidence type="ECO:0000256" key="6">
    <source>
        <dbReference type="ARBA" id="ARBA00022519"/>
    </source>
</evidence>
<dbReference type="Gene3D" id="1.10.760.10">
    <property type="entry name" value="Cytochrome c-like domain"/>
    <property type="match status" value="2"/>
</dbReference>
<comment type="function">
    <text evidence="19">C-type cytochrome. Part of the cbb3-type cytochrome c oxidase complex.</text>
</comment>
<dbReference type="PROSITE" id="PS51007">
    <property type="entry name" value="CYTC"/>
    <property type="match status" value="2"/>
</dbReference>
<keyword evidence="9 20" id="KW-0812">Transmembrane</keyword>
<evidence type="ECO:0000313" key="23">
    <source>
        <dbReference type="Proteomes" id="UP001575181"/>
    </source>
</evidence>
<feature type="transmembrane region" description="Helical" evidence="20">
    <location>
        <begin position="30"/>
        <end position="48"/>
    </location>
</feature>
<keyword evidence="17 19" id="KW-0406">Ion transport</keyword>
<evidence type="ECO:0000256" key="10">
    <source>
        <dbReference type="ARBA" id="ARBA00022723"/>
    </source>
</evidence>
<dbReference type="InterPro" id="IPR009056">
    <property type="entry name" value="Cyt_c-like_dom"/>
</dbReference>
<evidence type="ECO:0000256" key="4">
    <source>
        <dbReference type="ARBA" id="ARBA00022448"/>
    </source>
</evidence>
<evidence type="ECO:0000256" key="9">
    <source>
        <dbReference type="ARBA" id="ARBA00022692"/>
    </source>
</evidence>